<sequence length="439" mass="50183">MSEAKVEERVCEDRISELPDDLIVAILSLIPTKDAVATMFMSKRWLSIWTIVPILDYKDEKEGRNSVWSFLHKSLQYHKAPLVDTLAVLLGSQCPTDVDVGKCVANVVDRRVREIIFELVWSADPTRLPNSLYSCESLRELSLSHKILVDFPYSSCLPSLKKLELSSVVYKDDDSLRRFLSISCPALKALFVTRKKDDNLKTLTVKVPSLWCLLYHNCFMNNDVEEEDNGRCLVIDTPALEEFHVMDTSRDYCSTNHMPCLKGAYLSSNSCPGEKLLRSFSSVLSLELCLNHETLVCCSTVNFSRLVKLIIDPEDSDWLEPLMLLLGNAPKLRNLTVDDPYIVVSQAYRDRYEDVLLTWNQPNYVPGCLSSTLEIFEWIEYEDGEEEEEFLTYILAHSKHLTTATISLRPSYDLQEQGLIIEELKDIPRVSTSSQLLFR</sequence>
<proteinExistence type="predicted"/>
<dbReference type="InterPro" id="IPR055411">
    <property type="entry name" value="LRR_FXL15/At3g58940/PEG3-like"/>
</dbReference>
<dbReference type="InterPro" id="IPR006566">
    <property type="entry name" value="FBD"/>
</dbReference>
<dbReference type="SMART" id="SM00579">
    <property type="entry name" value="FBD"/>
    <property type="match status" value="1"/>
</dbReference>
<dbReference type="AlphaFoldDB" id="A0A3P6EZX1"/>
<dbReference type="PANTHER" id="PTHR31900">
    <property type="entry name" value="F-BOX/RNI SUPERFAMILY PROTEIN-RELATED"/>
    <property type="match status" value="1"/>
</dbReference>
<dbReference type="Pfam" id="PF08387">
    <property type="entry name" value="FBD"/>
    <property type="match status" value="1"/>
</dbReference>
<dbReference type="CDD" id="cd22160">
    <property type="entry name" value="F-box_AtFBL13-like"/>
    <property type="match status" value="1"/>
</dbReference>
<evidence type="ECO:0000313" key="2">
    <source>
        <dbReference type="EMBL" id="VDD37672.1"/>
    </source>
</evidence>
<name>A0A3P6EZX1_BRAOL</name>
<protein>
    <recommendedName>
        <fullName evidence="1">FBD domain-containing protein</fullName>
    </recommendedName>
</protein>
<dbReference type="SUPFAM" id="SSF52047">
    <property type="entry name" value="RNI-like"/>
    <property type="match status" value="1"/>
</dbReference>
<dbReference type="Gene3D" id="3.80.10.10">
    <property type="entry name" value="Ribonuclease Inhibitor"/>
    <property type="match status" value="1"/>
</dbReference>
<dbReference type="InterPro" id="IPR050232">
    <property type="entry name" value="FBL13/AtMIF1-like"/>
</dbReference>
<dbReference type="InterPro" id="IPR036047">
    <property type="entry name" value="F-box-like_dom_sf"/>
</dbReference>
<dbReference type="PANTHER" id="PTHR31900:SF34">
    <property type="entry name" value="EMB|CAB62440.1-RELATED"/>
    <property type="match status" value="1"/>
</dbReference>
<accession>A0A3P6EZX1</accession>
<reference evidence="2" key="1">
    <citation type="submission" date="2018-11" db="EMBL/GenBank/DDBJ databases">
        <authorList>
            <consortium name="Genoscope - CEA"/>
            <person name="William W."/>
        </authorList>
    </citation>
    <scope>NUCLEOTIDE SEQUENCE</scope>
</reference>
<feature type="domain" description="FBD" evidence="1">
    <location>
        <begin position="367"/>
        <end position="439"/>
    </location>
</feature>
<dbReference type="Pfam" id="PF00646">
    <property type="entry name" value="F-box"/>
    <property type="match status" value="1"/>
</dbReference>
<dbReference type="InterPro" id="IPR053781">
    <property type="entry name" value="F-box_AtFBL13-like"/>
</dbReference>
<organism evidence="2">
    <name type="scientific">Brassica oleracea</name>
    <name type="common">Wild cabbage</name>
    <dbReference type="NCBI Taxonomy" id="3712"/>
    <lineage>
        <taxon>Eukaryota</taxon>
        <taxon>Viridiplantae</taxon>
        <taxon>Streptophyta</taxon>
        <taxon>Embryophyta</taxon>
        <taxon>Tracheophyta</taxon>
        <taxon>Spermatophyta</taxon>
        <taxon>Magnoliopsida</taxon>
        <taxon>eudicotyledons</taxon>
        <taxon>Gunneridae</taxon>
        <taxon>Pentapetalae</taxon>
        <taxon>rosids</taxon>
        <taxon>malvids</taxon>
        <taxon>Brassicales</taxon>
        <taxon>Brassicaceae</taxon>
        <taxon>Brassiceae</taxon>
        <taxon>Brassica</taxon>
    </lineage>
</organism>
<dbReference type="Pfam" id="PF24758">
    <property type="entry name" value="LRR_At5g56370"/>
    <property type="match status" value="1"/>
</dbReference>
<dbReference type="InterPro" id="IPR001810">
    <property type="entry name" value="F-box_dom"/>
</dbReference>
<evidence type="ECO:0000259" key="1">
    <source>
        <dbReference type="SMART" id="SM00579"/>
    </source>
</evidence>
<gene>
    <name evidence="2" type="ORF">BOLC7T43232H</name>
</gene>
<dbReference type="InterPro" id="IPR032675">
    <property type="entry name" value="LRR_dom_sf"/>
</dbReference>
<dbReference type="SUPFAM" id="SSF81383">
    <property type="entry name" value="F-box domain"/>
    <property type="match status" value="1"/>
</dbReference>
<dbReference type="EMBL" id="LR031876">
    <property type="protein sequence ID" value="VDD37672.1"/>
    <property type="molecule type" value="Genomic_DNA"/>
</dbReference>